<gene>
    <name evidence="1" type="ORF">HPB47_012030</name>
</gene>
<proteinExistence type="predicted"/>
<accession>A0AC60NUS2</accession>
<dbReference type="EMBL" id="JABSTQ010011481">
    <property type="protein sequence ID" value="KAG0410848.1"/>
    <property type="molecule type" value="Genomic_DNA"/>
</dbReference>
<sequence length="87" mass="9523">MVTSPGRKCGAFCKALFFVRRWSGGVRDLSPGQGPSEIPYPRYNPRKDGGSRDVHSVRKVDSDWFGRLSAGPTGIRFLRGGVLLSTP</sequence>
<evidence type="ECO:0000313" key="1">
    <source>
        <dbReference type="EMBL" id="KAG0410848.1"/>
    </source>
</evidence>
<evidence type="ECO:0000313" key="2">
    <source>
        <dbReference type="Proteomes" id="UP000805193"/>
    </source>
</evidence>
<comment type="caution">
    <text evidence="1">The sequence shown here is derived from an EMBL/GenBank/DDBJ whole genome shotgun (WGS) entry which is preliminary data.</text>
</comment>
<organism evidence="1 2">
    <name type="scientific">Ixodes persulcatus</name>
    <name type="common">Taiga tick</name>
    <dbReference type="NCBI Taxonomy" id="34615"/>
    <lineage>
        <taxon>Eukaryota</taxon>
        <taxon>Metazoa</taxon>
        <taxon>Ecdysozoa</taxon>
        <taxon>Arthropoda</taxon>
        <taxon>Chelicerata</taxon>
        <taxon>Arachnida</taxon>
        <taxon>Acari</taxon>
        <taxon>Parasitiformes</taxon>
        <taxon>Ixodida</taxon>
        <taxon>Ixodoidea</taxon>
        <taxon>Ixodidae</taxon>
        <taxon>Ixodinae</taxon>
        <taxon>Ixodes</taxon>
    </lineage>
</organism>
<keyword evidence="2" id="KW-1185">Reference proteome</keyword>
<name>A0AC60NUS2_IXOPE</name>
<dbReference type="Proteomes" id="UP000805193">
    <property type="component" value="Unassembled WGS sequence"/>
</dbReference>
<reference evidence="1 2" key="1">
    <citation type="journal article" date="2020" name="Cell">
        <title>Large-Scale Comparative Analyses of Tick Genomes Elucidate Their Genetic Diversity and Vector Capacities.</title>
        <authorList>
            <consortium name="Tick Genome and Microbiome Consortium (TIGMIC)"/>
            <person name="Jia N."/>
            <person name="Wang J."/>
            <person name="Shi W."/>
            <person name="Du L."/>
            <person name="Sun Y."/>
            <person name="Zhan W."/>
            <person name="Jiang J.F."/>
            <person name="Wang Q."/>
            <person name="Zhang B."/>
            <person name="Ji P."/>
            <person name="Bell-Sakyi L."/>
            <person name="Cui X.M."/>
            <person name="Yuan T.T."/>
            <person name="Jiang B.G."/>
            <person name="Yang W.F."/>
            <person name="Lam T.T."/>
            <person name="Chang Q.C."/>
            <person name="Ding S.J."/>
            <person name="Wang X.J."/>
            <person name="Zhu J.G."/>
            <person name="Ruan X.D."/>
            <person name="Zhao L."/>
            <person name="Wei J.T."/>
            <person name="Ye R.Z."/>
            <person name="Que T.C."/>
            <person name="Du C.H."/>
            <person name="Zhou Y.H."/>
            <person name="Cheng J.X."/>
            <person name="Dai P.F."/>
            <person name="Guo W.B."/>
            <person name="Han X.H."/>
            <person name="Huang E.J."/>
            <person name="Li L.F."/>
            <person name="Wei W."/>
            <person name="Gao Y.C."/>
            <person name="Liu J.Z."/>
            <person name="Shao H.Z."/>
            <person name="Wang X."/>
            <person name="Wang C.C."/>
            <person name="Yang T.C."/>
            <person name="Huo Q.B."/>
            <person name="Li W."/>
            <person name="Chen H.Y."/>
            <person name="Chen S.E."/>
            <person name="Zhou L.G."/>
            <person name="Ni X.B."/>
            <person name="Tian J.H."/>
            <person name="Sheng Y."/>
            <person name="Liu T."/>
            <person name="Pan Y.S."/>
            <person name="Xia L.Y."/>
            <person name="Li J."/>
            <person name="Zhao F."/>
            <person name="Cao W.C."/>
        </authorList>
    </citation>
    <scope>NUCLEOTIDE SEQUENCE [LARGE SCALE GENOMIC DNA]</scope>
    <source>
        <strain evidence="1">Iper-2018</strain>
    </source>
</reference>
<protein>
    <submittedName>
        <fullName evidence="1">Uncharacterized protein</fullName>
    </submittedName>
</protein>